<keyword evidence="2" id="KW-1185">Reference proteome</keyword>
<accession>A0ACB8RM80</accession>
<comment type="caution">
    <text evidence="1">The sequence shown here is derived from an EMBL/GenBank/DDBJ whole genome shotgun (WGS) entry which is preliminary data.</text>
</comment>
<dbReference type="Proteomes" id="UP000814033">
    <property type="component" value="Unassembled WGS sequence"/>
</dbReference>
<proteinExistence type="predicted"/>
<dbReference type="EMBL" id="MU275965">
    <property type="protein sequence ID" value="KAI0044997.1"/>
    <property type="molecule type" value="Genomic_DNA"/>
</dbReference>
<evidence type="ECO:0000313" key="2">
    <source>
        <dbReference type="Proteomes" id="UP000814033"/>
    </source>
</evidence>
<gene>
    <name evidence="1" type="ORF">FA95DRAFT_1561634</name>
</gene>
<organism evidence="1 2">
    <name type="scientific">Auriscalpium vulgare</name>
    <dbReference type="NCBI Taxonomy" id="40419"/>
    <lineage>
        <taxon>Eukaryota</taxon>
        <taxon>Fungi</taxon>
        <taxon>Dikarya</taxon>
        <taxon>Basidiomycota</taxon>
        <taxon>Agaricomycotina</taxon>
        <taxon>Agaricomycetes</taxon>
        <taxon>Russulales</taxon>
        <taxon>Auriscalpiaceae</taxon>
        <taxon>Auriscalpium</taxon>
    </lineage>
</organism>
<name>A0ACB8RM80_9AGAM</name>
<evidence type="ECO:0000313" key="1">
    <source>
        <dbReference type="EMBL" id="KAI0044997.1"/>
    </source>
</evidence>
<protein>
    <submittedName>
        <fullName evidence="1">Carbohydrate-binding module family 12 protein</fullName>
    </submittedName>
</protein>
<reference evidence="1" key="2">
    <citation type="journal article" date="2022" name="New Phytol.">
        <title>Evolutionary transition to the ectomycorrhizal habit in the genomes of a hyperdiverse lineage of mushroom-forming fungi.</title>
        <authorList>
            <person name="Looney B."/>
            <person name="Miyauchi S."/>
            <person name="Morin E."/>
            <person name="Drula E."/>
            <person name="Courty P.E."/>
            <person name="Kohler A."/>
            <person name="Kuo A."/>
            <person name="LaButti K."/>
            <person name="Pangilinan J."/>
            <person name="Lipzen A."/>
            <person name="Riley R."/>
            <person name="Andreopoulos W."/>
            <person name="He G."/>
            <person name="Johnson J."/>
            <person name="Nolan M."/>
            <person name="Tritt A."/>
            <person name="Barry K.W."/>
            <person name="Grigoriev I.V."/>
            <person name="Nagy L.G."/>
            <person name="Hibbett D."/>
            <person name="Henrissat B."/>
            <person name="Matheny P.B."/>
            <person name="Labbe J."/>
            <person name="Martin F.M."/>
        </authorList>
    </citation>
    <scope>NUCLEOTIDE SEQUENCE</scope>
    <source>
        <strain evidence="1">FP105234-sp</strain>
    </source>
</reference>
<sequence>MSVASWEPGTRYGYNDVVEYEGHEYKIIQPHTSQSDWTPPLTPALWGLVPHDAWESGEGRRQPEQQQQQQSGDGYQQQQGGDQGYHNSNVKPPPDYNNHPDQQVDVPHEEQKKNWWDLDEKRKHELEIGGGLAAGLAVLGAGYAAYHHHEKKSEEEQKAVAWGLQGWLKEAQQRTEVYRKNGPQGPTTWVLTDGHHIPHGALEGGRDAQGDPIFIARAFVGGGLQVGKASSKFKKGAAIGFQYKMFELDKYEILLGDSGAVHWERWEGNFDPQRFRVVEAGHEDNGSKLYIAQAEFHGATHPGKCGAHLGAAYIAFGGEEHEVKQYNVLVYN</sequence>
<reference evidence="1" key="1">
    <citation type="submission" date="2021-02" db="EMBL/GenBank/DDBJ databases">
        <authorList>
            <consortium name="DOE Joint Genome Institute"/>
            <person name="Ahrendt S."/>
            <person name="Looney B.P."/>
            <person name="Miyauchi S."/>
            <person name="Morin E."/>
            <person name="Drula E."/>
            <person name="Courty P.E."/>
            <person name="Chicoki N."/>
            <person name="Fauchery L."/>
            <person name="Kohler A."/>
            <person name="Kuo A."/>
            <person name="Labutti K."/>
            <person name="Pangilinan J."/>
            <person name="Lipzen A."/>
            <person name="Riley R."/>
            <person name="Andreopoulos W."/>
            <person name="He G."/>
            <person name="Johnson J."/>
            <person name="Barry K.W."/>
            <person name="Grigoriev I.V."/>
            <person name="Nagy L."/>
            <person name="Hibbett D."/>
            <person name="Henrissat B."/>
            <person name="Matheny P.B."/>
            <person name="Labbe J."/>
            <person name="Martin F."/>
        </authorList>
    </citation>
    <scope>NUCLEOTIDE SEQUENCE</scope>
    <source>
        <strain evidence="1">FP105234-sp</strain>
    </source>
</reference>